<dbReference type="Proteomes" id="UP001054945">
    <property type="component" value="Unassembled WGS sequence"/>
</dbReference>
<sequence length="197" mass="22426">MWKKIRNKRQMVGGGIINRFSYASSLAISSFRNLFLHMQILPFGQQLSLLSFCICVFCQKPYELFATASTSESYLFNRISHSSNYDDFAPSSTPVIQPRLNVAEPSEYVPSGTPVLQPRGREEEYFKSTADSPSMQPQLTSNVQYRTTETFRDEPWPSTEKLRSPSDDESITIQPELDSKSYLIITESETTKPSLIK</sequence>
<gene>
    <name evidence="2" type="ORF">CEXT_785751</name>
</gene>
<dbReference type="AlphaFoldDB" id="A0AAV4X5R1"/>
<evidence type="ECO:0000313" key="2">
    <source>
        <dbReference type="EMBL" id="GIY89912.1"/>
    </source>
</evidence>
<proteinExistence type="predicted"/>
<feature type="compositionally biased region" description="Polar residues" evidence="1">
    <location>
        <begin position="187"/>
        <end position="197"/>
    </location>
</feature>
<accession>A0AAV4X5R1</accession>
<comment type="caution">
    <text evidence="2">The sequence shown here is derived from an EMBL/GenBank/DDBJ whole genome shotgun (WGS) entry which is preliminary data.</text>
</comment>
<keyword evidence="3" id="KW-1185">Reference proteome</keyword>
<evidence type="ECO:0000313" key="3">
    <source>
        <dbReference type="Proteomes" id="UP001054945"/>
    </source>
</evidence>
<evidence type="ECO:0000256" key="1">
    <source>
        <dbReference type="SAM" id="MobiDB-lite"/>
    </source>
</evidence>
<name>A0AAV4X5R1_CAEEX</name>
<feature type="compositionally biased region" description="Basic and acidic residues" evidence="1">
    <location>
        <begin position="149"/>
        <end position="166"/>
    </location>
</feature>
<protein>
    <submittedName>
        <fullName evidence="2">Uncharacterized protein</fullName>
    </submittedName>
</protein>
<organism evidence="2 3">
    <name type="scientific">Caerostris extrusa</name>
    <name type="common">Bark spider</name>
    <name type="synonym">Caerostris bankana</name>
    <dbReference type="NCBI Taxonomy" id="172846"/>
    <lineage>
        <taxon>Eukaryota</taxon>
        <taxon>Metazoa</taxon>
        <taxon>Ecdysozoa</taxon>
        <taxon>Arthropoda</taxon>
        <taxon>Chelicerata</taxon>
        <taxon>Arachnida</taxon>
        <taxon>Araneae</taxon>
        <taxon>Araneomorphae</taxon>
        <taxon>Entelegynae</taxon>
        <taxon>Araneoidea</taxon>
        <taxon>Araneidae</taxon>
        <taxon>Caerostris</taxon>
    </lineage>
</organism>
<dbReference type="EMBL" id="BPLR01017270">
    <property type="protein sequence ID" value="GIY89912.1"/>
    <property type="molecule type" value="Genomic_DNA"/>
</dbReference>
<feature type="region of interest" description="Disordered" evidence="1">
    <location>
        <begin position="149"/>
        <end position="197"/>
    </location>
</feature>
<reference evidence="2 3" key="1">
    <citation type="submission" date="2021-06" db="EMBL/GenBank/DDBJ databases">
        <title>Caerostris extrusa draft genome.</title>
        <authorList>
            <person name="Kono N."/>
            <person name="Arakawa K."/>
        </authorList>
    </citation>
    <scope>NUCLEOTIDE SEQUENCE [LARGE SCALE GENOMIC DNA]</scope>
</reference>